<sequence>MVTSPSEPSTPLTGRIDAAVAAGAEALFARRRPDGVFAPGAAEDRFSPANTAVALIALHLAEKPGTTDPLLTRGVDRLVAAQRDGGGWAMRGVPDEVLTTAVVTDALDLVAPRRAAHAVRAGRQRLAG</sequence>
<dbReference type="AlphaFoldDB" id="A0A3M8WF73"/>
<dbReference type="SUPFAM" id="SSF48239">
    <property type="entry name" value="Terpenoid cyclases/Protein prenyltransferases"/>
    <property type="match status" value="1"/>
</dbReference>
<evidence type="ECO:0000313" key="1">
    <source>
        <dbReference type="EMBL" id="RNG27379.1"/>
    </source>
</evidence>
<proteinExistence type="predicted"/>
<protein>
    <submittedName>
        <fullName evidence="1">Prenyltransferase</fullName>
    </submittedName>
</protein>
<keyword evidence="2" id="KW-1185">Reference proteome</keyword>
<comment type="caution">
    <text evidence="1">The sequence shown here is derived from an EMBL/GenBank/DDBJ whole genome shotgun (WGS) entry which is preliminary data.</text>
</comment>
<name>A0A3M8WF73_9ACTN</name>
<dbReference type="InterPro" id="IPR008930">
    <property type="entry name" value="Terpenoid_cyclase/PrenylTrfase"/>
</dbReference>
<gene>
    <name evidence="1" type="ORF">EEJ42_13370</name>
</gene>
<dbReference type="GO" id="GO:0016740">
    <property type="term" value="F:transferase activity"/>
    <property type="evidence" value="ECO:0007669"/>
    <property type="project" value="UniProtKB-KW"/>
</dbReference>
<evidence type="ECO:0000313" key="2">
    <source>
        <dbReference type="Proteomes" id="UP000275401"/>
    </source>
</evidence>
<reference evidence="1 2" key="1">
    <citation type="submission" date="2018-11" db="EMBL/GenBank/DDBJ databases">
        <title>The Potential of Streptomyces as Biocontrol Agents against the Tomato grey mould, Botrytis cinerea (Gray mold) Frontiers in Microbiology.</title>
        <authorList>
            <person name="Li D."/>
        </authorList>
    </citation>
    <scope>NUCLEOTIDE SEQUENCE [LARGE SCALE GENOMIC DNA]</scope>
    <source>
        <strain evidence="1 2">NEAU-LD23</strain>
    </source>
</reference>
<accession>A0A3M8WF73</accession>
<keyword evidence="1" id="KW-0808">Transferase</keyword>
<dbReference type="EMBL" id="RIBZ01000174">
    <property type="protein sequence ID" value="RNG27379.1"/>
    <property type="molecule type" value="Genomic_DNA"/>
</dbReference>
<organism evidence="1 2">
    <name type="scientific">Streptomyces botrytidirepellens</name>
    <dbReference type="NCBI Taxonomy" id="2486417"/>
    <lineage>
        <taxon>Bacteria</taxon>
        <taxon>Bacillati</taxon>
        <taxon>Actinomycetota</taxon>
        <taxon>Actinomycetes</taxon>
        <taxon>Kitasatosporales</taxon>
        <taxon>Streptomycetaceae</taxon>
        <taxon>Streptomyces</taxon>
    </lineage>
</organism>
<dbReference type="Gene3D" id="1.50.10.20">
    <property type="match status" value="1"/>
</dbReference>
<dbReference type="Proteomes" id="UP000275401">
    <property type="component" value="Unassembled WGS sequence"/>
</dbReference>
<feature type="non-terminal residue" evidence="1">
    <location>
        <position position="128"/>
    </location>
</feature>